<name>A0ABN3AQL3_9MICC</name>
<dbReference type="InterPro" id="IPR014942">
    <property type="entry name" value="AbiEii"/>
</dbReference>
<evidence type="ECO:0008006" key="3">
    <source>
        <dbReference type="Google" id="ProtNLM"/>
    </source>
</evidence>
<dbReference type="Pfam" id="PF08843">
    <property type="entry name" value="AbiEii"/>
    <property type="match status" value="1"/>
</dbReference>
<proteinExistence type="predicted"/>
<protein>
    <recommendedName>
        <fullName evidence="3">Nucleotidyl transferase AbiEii/AbiGii toxin family protein</fullName>
    </recommendedName>
</protein>
<dbReference type="EMBL" id="BAAAON010000001">
    <property type="protein sequence ID" value="GAA2173516.1"/>
    <property type="molecule type" value="Genomic_DNA"/>
</dbReference>
<gene>
    <name evidence="1" type="ORF">GCM10009784_08130</name>
</gene>
<accession>A0ABN3AQL3</accession>
<organism evidence="1 2">
    <name type="scientific">Arthrobacter parietis</name>
    <dbReference type="NCBI Taxonomy" id="271434"/>
    <lineage>
        <taxon>Bacteria</taxon>
        <taxon>Bacillati</taxon>
        <taxon>Actinomycetota</taxon>
        <taxon>Actinomycetes</taxon>
        <taxon>Micrococcales</taxon>
        <taxon>Micrococcaceae</taxon>
        <taxon>Arthrobacter</taxon>
    </lineage>
</organism>
<dbReference type="Gene3D" id="3.10.450.620">
    <property type="entry name" value="JHP933, nucleotidyltransferase-like core domain"/>
    <property type="match status" value="1"/>
</dbReference>
<dbReference type="Proteomes" id="UP001500974">
    <property type="component" value="Unassembled WGS sequence"/>
</dbReference>
<reference evidence="1 2" key="1">
    <citation type="journal article" date="2019" name="Int. J. Syst. Evol. Microbiol.">
        <title>The Global Catalogue of Microorganisms (GCM) 10K type strain sequencing project: providing services to taxonomists for standard genome sequencing and annotation.</title>
        <authorList>
            <consortium name="The Broad Institute Genomics Platform"/>
            <consortium name="The Broad Institute Genome Sequencing Center for Infectious Disease"/>
            <person name="Wu L."/>
            <person name="Ma J."/>
        </authorList>
    </citation>
    <scope>NUCLEOTIDE SEQUENCE [LARGE SCALE GENOMIC DNA]</scope>
    <source>
        <strain evidence="1 2">JCM 14917</strain>
    </source>
</reference>
<sequence>MERVDNGAGGLTTPQLRTEPDELQALVDAAARDRGLPQAFVEKDFWVIEVLRAAMAPRSVTDKSGAILPVAAVFKGGTSLSRGFGIIERFSEDVDLLIGFPDGCSPGARDRLLKDICTGVGDHLGLGLDSRTSEGSSKGVKRNMRYHFPATYGSPDITEGVLLEMGTRGGTFPTESRHIRSIAAEFALQSLGQDESEYEEYAAVSVEVLSPERTLLEKLAAVHDAVTRLPDEKAHAALQRGGRHFYDIHCLLTDDRVLTALQRAGQSGVAHLVADIGRHSEAAGFSFSERPAGGYSTSPAFTPDQTARAHMQSSYDLAARLIYGNAPTLEECLSTARTAAHLI</sequence>
<evidence type="ECO:0000313" key="1">
    <source>
        <dbReference type="EMBL" id="GAA2173516.1"/>
    </source>
</evidence>
<keyword evidence="2" id="KW-1185">Reference proteome</keyword>
<comment type="caution">
    <text evidence="1">The sequence shown here is derived from an EMBL/GenBank/DDBJ whole genome shotgun (WGS) entry which is preliminary data.</text>
</comment>
<evidence type="ECO:0000313" key="2">
    <source>
        <dbReference type="Proteomes" id="UP001500974"/>
    </source>
</evidence>